<dbReference type="Pfam" id="PF26571">
    <property type="entry name" value="VldE"/>
    <property type="match status" value="1"/>
</dbReference>
<accession>A0ABS4TG14</accession>
<dbReference type="EMBL" id="JAGINW010000001">
    <property type="protein sequence ID" value="MBP2323350.1"/>
    <property type="molecule type" value="Genomic_DNA"/>
</dbReference>
<dbReference type="InterPro" id="IPR058593">
    <property type="entry name" value="ARB_07466-like_C"/>
</dbReference>
<feature type="transmembrane region" description="Helical" evidence="1">
    <location>
        <begin position="464"/>
        <end position="488"/>
    </location>
</feature>
<dbReference type="PANTHER" id="PTHR38812">
    <property type="entry name" value="MU-LIKE PROPHAGE FLUMU PROTEIN GP42"/>
    <property type="match status" value="1"/>
</dbReference>
<evidence type="ECO:0000259" key="3">
    <source>
        <dbReference type="Pfam" id="PF26571"/>
    </source>
</evidence>
<feature type="domain" description="Tape measure protein N-terminal" evidence="2">
    <location>
        <begin position="1"/>
        <end position="183"/>
    </location>
</feature>
<organism evidence="4 5">
    <name type="scientific">Kibdelosporangium banguiense</name>
    <dbReference type="NCBI Taxonomy" id="1365924"/>
    <lineage>
        <taxon>Bacteria</taxon>
        <taxon>Bacillati</taxon>
        <taxon>Actinomycetota</taxon>
        <taxon>Actinomycetes</taxon>
        <taxon>Pseudonocardiales</taxon>
        <taxon>Pseudonocardiaceae</taxon>
        <taxon>Kibdelosporangium</taxon>
    </lineage>
</organism>
<keyword evidence="1" id="KW-0472">Membrane</keyword>
<dbReference type="NCBIfam" id="TIGR02675">
    <property type="entry name" value="tape_meas_nterm"/>
    <property type="match status" value="1"/>
</dbReference>
<name>A0ABS4TG14_9PSEU</name>
<gene>
    <name evidence="4" type="ORF">JOF56_003735</name>
</gene>
<feature type="domain" description="ARB-07466-like C-terminal" evidence="3">
    <location>
        <begin position="894"/>
        <end position="993"/>
    </location>
</feature>
<dbReference type="Proteomes" id="UP001519332">
    <property type="component" value="Unassembled WGS sequence"/>
</dbReference>
<keyword evidence="1" id="KW-0812">Transmembrane</keyword>
<protein>
    <submittedName>
        <fullName evidence="4">Tape measure domain-containing protein</fullName>
    </submittedName>
</protein>
<proteinExistence type="predicted"/>
<dbReference type="InterPro" id="IPR053058">
    <property type="entry name" value="Mulikevirus_tape_measure"/>
</dbReference>
<dbReference type="PANTHER" id="PTHR38812:SF2">
    <property type="entry name" value="MU-LIKE PROPHAGE FLUMU PROTEIN GP42"/>
    <property type="match status" value="1"/>
</dbReference>
<feature type="transmembrane region" description="Helical" evidence="1">
    <location>
        <begin position="385"/>
        <end position="403"/>
    </location>
</feature>
<evidence type="ECO:0000259" key="2">
    <source>
        <dbReference type="Pfam" id="PF20155"/>
    </source>
</evidence>
<reference evidence="4 5" key="1">
    <citation type="submission" date="2021-03" db="EMBL/GenBank/DDBJ databases">
        <title>Sequencing the genomes of 1000 actinobacteria strains.</title>
        <authorList>
            <person name="Klenk H.-P."/>
        </authorList>
    </citation>
    <scope>NUCLEOTIDE SEQUENCE [LARGE SCALE GENOMIC DNA]</scope>
    <source>
        <strain evidence="4 5">DSM 46670</strain>
    </source>
</reference>
<comment type="caution">
    <text evidence="4">The sequence shown here is derived from an EMBL/GenBank/DDBJ whole genome shotgun (WGS) entry which is preliminary data.</text>
</comment>
<evidence type="ECO:0000313" key="4">
    <source>
        <dbReference type="EMBL" id="MBP2323350.1"/>
    </source>
</evidence>
<keyword evidence="1" id="KW-1133">Transmembrane helix</keyword>
<evidence type="ECO:0000313" key="5">
    <source>
        <dbReference type="Proteomes" id="UP001519332"/>
    </source>
</evidence>
<keyword evidence="5" id="KW-1185">Reference proteome</keyword>
<dbReference type="InterPro" id="IPR013491">
    <property type="entry name" value="Tape_meas_N"/>
</dbReference>
<sequence>MEQANIAFTTLLGSAVKADAFLRKLQAFAATTPFEFPELQTAASSLISIGIDAEKVIPIMTTLGNVTSGMGTGAEGFKRATVAIQQMNAAGRITAEDLWQLRDAGIPVFDLLAGATGKTTEQLAEMANSGKLGRQELEQLMTALETGKGLERFNGLMAAQSQSLKGMASTFKDAVQLNLAEAMQPFIPGIKRMMSEATPIIDSALNSVAQKSTVLVQQVPNLFAAIAERDAQGIGEVLDNIFGNTGDKVDYFRSKAEQILPVIDQAKELFANLWQIAGHLGPALGAVGDSVQVAWEIFKFLLPILVQITGFLAENKELVIGLAVAYGTLRAAMIAHQAAQAVSTAGGVVKWLTAWIGQMKIAQSVQKAWTAVQWLFNAAMNANPIVKIVSIIGLLVGALVAAYQNSETFRNIVDGALHAVGAAASWLWNDVLSPVWNAIKTGWDAVVTGIQWAWQNILKPVFDVLGTVAQALGIFLMVVVFGPIMLAWKVLTEGIKLYWEHVLKPTFELVADVAVWLWQNVLSPTFDGIKAGWNGVITGIQWAWQNILQPTWNALQIAARWLWDNVLAPVFAGIAAGWSGLLTGIDWSYENVLKPTWDAISVAAGWLWNTILKPIFDAIGTGWSGLFNGMKSVWDNVLSPVFSAFGRALDVIKDSFNTAVEWIGKVWDGMRQKLMSPIQWVVDFVWNNGLRKLWNWINNLWGGDDLEAFRLDAATGAVVPTNLGRAGGNRAYATGGVLPGYTPGRDVHRFVSPTGGILNLSGGEAIMRPEFTRVMGVHGVNALNAAARTGGLQGVADALAARSQYEQSHKDGGIISLPGWLSTALEYIPGAGIVTDAINAINGGKGWGAGQWSDALIGTVKQVGSKIWEKVKSWFDSDSGTYSAKKPSPPGVNGLGPMAKAAREFVMRTWGIQNIGGYANRNIAGTNTPSDHALGKAIDVMIPNYQSAASINLGNNIANWFTANPAKFGTKYVIWRDHINSGRGWEPYGHPGGGRNDTLQHRDHVHVSLYDQGGVLEPGLTPVLNKTGKPEAVFTHDEWGVFKSIAAGGGNAPLVGGDLILQVGEGASVRDQMEEAMFQLRRIKRGGALR</sequence>
<evidence type="ECO:0000256" key="1">
    <source>
        <dbReference type="SAM" id="Phobius"/>
    </source>
</evidence>
<dbReference type="Pfam" id="PF20155">
    <property type="entry name" value="TMP_3"/>
    <property type="match status" value="1"/>
</dbReference>